<feature type="region of interest" description="Disordered" evidence="1">
    <location>
        <begin position="78"/>
        <end position="99"/>
    </location>
</feature>
<feature type="compositionally biased region" description="Polar residues" evidence="1">
    <location>
        <begin position="80"/>
        <end position="99"/>
    </location>
</feature>
<reference evidence="2 3" key="1">
    <citation type="journal article" date="2024" name="J Genomics">
        <title>Draft genome sequencing and assembly of Favolaschia claudopus CIRM-BRFM 2984 isolated from oak limbs.</title>
        <authorList>
            <person name="Navarro D."/>
            <person name="Drula E."/>
            <person name="Chaduli D."/>
            <person name="Cazenave R."/>
            <person name="Ahrendt S."/>
            <person name="Wang J."/>
            <person name="Lipzen A."/>
            <person name="Daum C."/>
            <person name="Barry K."/>
            <person name="Grigoriev I.V."/>
            <person name="Favel A."/>
            <person name="Rosso M.N."/>
            <person name="Martin F."/>
        </authorList>
    </citation>
    <scope>NUCLEOTIDE SEQUENCE [LARGE SCALE GENOMIC DNA]</scope>
    <source>
        <strain evidence="2 3">CIRM-BRFM 2984</strain>
    </source>
</reference>
<accession>A0AAV9ZFQ9</accession>
<proteinExistence type="predicted"/>
<dbReference type="AlphaFoldDB" id="A0AAV9ZFQ9"/>
<sequence>IKKKVAEWTGVVPILSHMCPNTCMAYTGPFSDRQSCTFCGTPRYDPVTGAAREFYTMPLGPQLQALYRTPESATFGACNSADSSHGSNQSKPTFNQSVE</sequence>
<dbReference type="Proteomes" id="UP001362999">
    <property type="component" value="Unassembled WGS sequence"/>
</dbReference>
<evidence type="ECO:0000313" key="2">
    <source>
        <dbReference type="EMBL" id="KAK6980866.1"/>
    </source>
</evidence>
<evidence type="ECO:0000256" key="1">
    <source>
        <dbReference type="SAM" id="MobiDB-lite"/>
    </source>
</evidence>
<organism evidence="2 3">
    <name type="scientific">Favolaschia claudopus</name>
    <dbReference type="NCBI Taxonomy" id="2862362"/>
    <lineage>
        <taxon>Eukaryota</taxon>
        <taxon>Fungi</taxon>
        <taxon>Dikarya</taxon>
        <taxon>Basidiomycota</taxon>
        <taxon>Agaricomycotina</taxon>
        <taxon>Agaricomycetes</taxon>
        <taxon>Agaricomycetidae</taxon>
        <taxon>Agaricales</taxon>
        <taxon>Marasmiineae</taxon>
        <taxon>Mycenaceae</taxon>
        <taxon>Favolaschia</taxon>
    </lineage>
</organism>
<keyword evidence="3" id="KW-1185">Reference proteome</keyword>
<protein>
    <submittedName>
        <fullName evidence="2">Uncharacterized protein</fullName>
    </submittedName>
</protein>
<gene>
    <name evidence="2" type="ORF">R3P38DRAFT_2579503</name>
</gene>
<feature type="non-terminal residue" evidence="2">
    <location>
        <position position="1"/>
    </location>
</feature>
<evidence type="ECO:0000313" key="3">
    <source>
        <dbReference type="Proteomes" id="UP001362999"/>
    </source>
</evidence>
<dbReference type="EMBL" id="JAWWNJ010000156">
    <property type="protein sequence ID" value="KAK6980866.1"/>
    <property type="molecule type" value="Genomic_DNA"/>
</dbReference>
<name>A0AAV9ZFQ9_9AGAR</name>
<comment type="caution">
    <text evidence="2">The sequence shown here is derived from an EMBL/GenBank/DDBJ whole genome shotgun (WGS) entry which is preliminary data.</text>
</comment>